<name>A0A6L6IWU1_9RHOB</name>
<dbReference type="EMBL" id="WMII01000001">
    <property type="protein sequence ID" value="MTH62827.1"/>
    <property type="molecule type" value="Genomic_DNA"/>
</dbReference>
<dbReference type="InterPro" id="IPR040079">
    <property type="entry name" value="Glutathione_S-Trfase"/>
</dbReference>
<sequence>MLTLFYHPLSSFCWKPLVALYDTQREFTPHPIDLTKPEDAALLESLWPMRQFPVLQDGATRIAESSIMIEHLDLNHPAQSRMLPADPQAALPIRLWDRFFDMNIQLVMQKIVDDALRPPERRDPVIVEQARDKLDRAYRVAERHLSGQGDWAAGAFSLADCAALPALFYAGAIHPFDDHPAMRAYFDRLVQRPSCARVLDEAKPWFRYFPFQDRIPARFMT</sequence>
<feature type="domain" description="GST C-terminal" evidence="2">
    <location>
        <begin position="86"/>
        <end position="211"/>
    </location>
</feature>
<dbReference type="PANTHER" id="PTHR44051">
    <property type="entry name" value="GLUTATHIONE S-TRANSFERASE-RELATED"/>
    <property type="match status" value="1"/>
</dbReference>
<dbReference type="PANTHER" id="PTHR44051:SF8">
    <property type="entry name" value="GLUTATHIONE S-TRANSFERASE GSTA"/>
    <property type="match status" value="1"/>
</dbReference>
<organism evidence="3 4">
    <name type="scientific">Paracoccus shanxieyensis</name>
    <dbReference type="NCBI Taxonomy" id="2675752"/>
    <lineage>
        <taxon>Bacteria</taxon>
        <taxon>Pseudomonadati</taxon>
        <taxon>Pseudomonadota</taxon>
        <taxon>Alphaproteobacteria</taxon>
        <taxon>Rhodobacterales</taxon>
        <taxon>Paracoccaceae</taxon>
        <taxon>Paracoccus</taxon>
    </lineage>
</organism>
<dbReference type="InterPro" id="IPR010987">
    <property type="entry name" value="Glutathione-S-Trfase_C-like"/>
</dbReference>
<dbReference type="SFLD" id="SFLDG00358">
    <property type="entry name" value="Main_(cytGST)"/>
    <property type="match status" value="1"/>
</dbReference>
<dbReference type="InterPro" id="IPR004045">
    <property type="entry name" value="Glutathione_S-Trfase_N"/>
</dbReference>
<feature type="domain" description="GST N-terminal" evidence="1">
    <location>
        <begin position="1"/>
        <end position="80"/>
    </location>
</feature>
<dbReference type="SFLD" id="SFLDS00019">
    <property type="entry name" value="Glutathione_Transferase_(cytos"/>
    <property type="match status" value="1"/>
</dbReference>
<dbReference type="SUPFAM" id="SSF52833">
    <property type="entry name" value="Thioredoxin-like"/>
    <property type="match status" value="1"/>
</dbReference>
<dbReference type="PROSITE" id="PS50404">
    <property type="entry name" value="GST_NTER"/>
    <property type="match status" value="1"/>
</dbReference>
<dbReference type="AlphaFoldDB" id="A0A6L6IWU1"/>
<keyword evidence="4" id="KW-1185">Reference proteome</keyword>
<reference evidence="3 4" key="1">
    <citation type="submission" date="2019-11" db="EMBL/GenBank/DDBJ databases">
        <authorList>
            <person name="Dong K."/>
        </authorList>
    </citation>
    <scope>NUCLEOTIDE SEQUENCE [LARGE SCALE GENOMIC DNA]</scope>
    <source>
        <strain evidence="3 4">DK608</strain>
    </source>
</reference>
<dbReference type="CDD" id="cd00570">
    <property type="entry name" value="GST_N_family"/>
    <property type="match status" value="1"/>
</dbReference>
<evidence type="ECO:0000313" key="3">
    <source>
        <dbReference type="EMBL" id="MTH62827.1"/>
    </source>
</evidence>
<evidence type="ECO:0000259" key="2">
    <source>
        <dbReference type="PROSITE" id="PS50405"/>
    </source>
</evidence>
<dbReference type="RefSeq" id="WP_155042769.1">
    <property type="nucleotide sequence ID" value="NZ_WMIH01000001.1"/>
</dbReference>
<protein>
    <submittedName>
        <fullName evidence="3">Glutathione S-transferase family protein</fullName>
    </submittedName>
</protein>
<dbReference type="Proteomes" id="UP000478740">
    <property type="component" value="Unassembled WGS sequence"/>
</dbReference>
<gene>
    <name evidence="3" type="ORF">GL284_00925</name>
</gene>
<dbReference type="Gene3D" id="1.20.1050.10">
    <property type="match status" value="1"/>
</dbReference>
<evidence type="ECO:0000313" key="4">
    <source>
        <dbReference type="Proteomes" id="UP000478740"/>
    </source>
</evidence>
<dbReference type="InterPro" id="IPR036282">
    <property type="entry name" value="Glutathione-S-Trfase_C_sf"/>
</dbReference>
<evidence type="ECO:0000259" key="1">
    <source>
        <dbReference type="PROSITE" id="PS50404"/>
    </source>
</evidence>
<proteinExistence type="predicted"/>
<accession>A0A6L6IWU1</accession>
<dbReference type="CDD" id="cd00299">
    <property type="entry name" value="GST_C_family"/>
    <property type="match status" value="1"/>
</dbReference>
<dbReference type="PROSITE" id="PS50405">
    <property type="entry name" value="GST_CTER"/>
    <property type="match status" value="1"/>
</dbReference>
<dbReference type="SUPFAM" id="SSF47616">
    <property type="entry name" value="GST C-terminal domain-like"/>
    <property type="match status" value="1"/>
</dbReference>
<comment type="caution">
    <text evidence="3">The sequence shown here is derived from an EMBL/GenBank/DDBJ whole genome shotgun (WGS) entry which is preliminary data.</text>
</comment>
<dbReference type="Pfam" id="PF13410">
    <property type="entry name" value="GST_C_2"/>
    <property type="match status" value="1"/>
</dbReference>
<dbReference type="Gene3D" id="3.40.30.10">
    <property type="entry name" value="Glutaredoxin"/>
    <property type="match status" value="1"/>
</dbReference>
<dbReference type="InterPro" id="IPR036249">
    <property type="entry name" value="Thioredoxin-like_sf"/>
</dbReference>
<dbReference type="Pfam" id="PF13417">
    <property type="entry name" value="GST_N_3"/>
    <property type="match status" value="1"/>
</dbReference>